<dbReference type="EMBL" id="CASHTH010002956">
    <property type="protein sequence ID" value="CAI8037703.1"/>
    <property type="molecule type" value="Genomic_DNA"/>
</dbReference>
<evidence type="ECO:0000256" key="2">
    <source>
        <dbReference type="ARBA" id="ARBA00013258"/>
    </source>
</evidence>
<keyword evidence="9" id="KW-1185">Reference proteome</keyword>
<comment type="catalytic activity">
    <reaction evidence="5">
        <text>holo-[ACP] + malonyl-CoA = malonyl-[ACP] + CoA</text>
        <dbReference type="Rhea" id="RHEA:41792"/>
        <dbReference type="Rhea" id="RHEA-COMP:9623"/>
        <dbReference type="Rhea" id="RHEA-COMP:9685"/>
        <dbReference type="ChEBI" id="CHEBI:57287"/>
        <dbReference type="ChEBI" id="CHEBI:57384"/>
        <dbReference type="ChEBI" id="CHEBI:64479"/>
        <dbReference type="ChEBI" id="CHEBI:78449"/>
        <dbReference type="EC" id="2.3.1.39"/>
    </reaction>
</comment>
<dbReference type="InterPro" id="IPR001227">
    <property type="entry name" value="Ac_transferase_dom_sf"/>
</dbReference>
<protein>
    <recommendedName>
        <fullName evidence="2">[acyl-carrier-protein] S-malonyltransferase</fullName>
        <ecNumber evidence="2">2.3.1.39</ecNumber>
    </recommendedName>
</protein>
<reference evidence="8" key="1">
    <citation type="submission" date="2023-03" db="EMBL/GenBank/DDBJ databases">
        <authorList>
            <person name="Steffen K."/>
            <person name="Cardenas P."/>
        </authorList>
    </citation>
    <scope>NUCLEOTIDE SEQUENCE</scope>
</reference>
<name>A0AA35WXN9_GEOBA</name>
<dbReference type="FunFam" id="3.30.70.250:FF:000001">
    <property type="entry name" value="Malonyl CoA-acyl carrier protein transacylase"/>
    <property type="match status" value="1"/>
</dbReference>
<evidence type="ECO:0000256" key="3">
    <source>
        <dbReference type="ARBA" id="ARBA00022679"/>
    </source>
</evidence>
<dbReference type="GO" id="GO:0004314">
    <property type="term" value="F:[acyl-carrier-protein] S-malonyltransferase activity"/>
    <property type="evidence" value="ECO:0007669"/>
    <property type="project" value="UniProtKB-EC"/>
</dbReference>
<comment type="similarity">
    <text evidence="1">Belongs to the FabD family.</text>
</comment>
<dbReference type="InterPro" id="IPR016035">
    <property type="entry name" value="Acyl_Trfase/lysoPLipase"/>
</dbReference>
<organism evidence="8 9">
    <name type="scientific">Geodia barretti</name>
    <name type="common">Barrett's horny sponge</name>
    <dbReference type="NCBI Taxonomy" id="519541"/>
    <lineage>
        <taxon>Eukaryota</taxon>
        <taxon>Metazoa</taxon>
        <taxon>Porifera</taxon>
        <taxon>Demospongiae</taxon>
        <taxon>Heteroscleromorpha</taxon>
        <taxon>Tetractinellida</taxon>
        <taxon>Astrophorina</taxon>
        <taxon>Geodiidae</taxon>
        <taxon>Geodia</taxon>
    </lineage>
</organism>
<dbReference type="Gene3D" id="3.30.70.250">
    <property type="entry name" value="Malonyl-CoA ACP transacylase, ACP-binding"/>
    <property type="match status" value="1"/>
</dbReference>
<comment type="caution">
    <text evidence="8">The sequence shown here is derived from an EMBL/GenBank/DDBJ whole genome shotgun (WGS) entry which is preliminary data.</text>
</comment>
<dbReference type="SUPFAM" id="SSF52151">
    <property type="entry name" value="FabD/lysophospholipase-like"/>
    <property type="match status" value="1"/>
</dbReference>
<dbReference type="Gene3D" id="3.40.366.10">
    <property type="entry name" value="Malonyl-Coenzyme A Acyl Carrier Protein, domain 2"/>
    <property type="match status" value="1"/>
</dbReference>
<evidence type="ECO:0000256" key="6">
    <source>
        <dbReference type="SAM" id="MobiDB-lite"/>
    </source>
</evidence>
<feature type="domain" description="Malonyl-CoA:ACP transacylase (MAT)" evidence="7">
    <location>
        <begin position="1"/>
        <end position="286"/>
    </location>
</feature>
<evidence type="ECO:0000256" key="1">
    <source>
        <dbReference type="ARBA" id="ARBA00008217"/>
    </source>
</evidence>
<dbReference type="GO" id="GO:0005829">
    <property type="term" value="C:cytosol"/>
    <property type="evidence" value="ECO:0007669"/>
    <property type="project" value="TreeGrafter"/>
</dbReference>
<evidence type="ECO:0000313" key="8">
    <source>
        <dbReference type="EMBL" id="CAI8037703.1"/>
    </source>
</evidence>
<keyword evidence="4" id="KW-0012">Acyltransferase</keyword>
<dbReference type="GO" id="GO:0006633">
    <property type="term" value="P:fatty acid biosynthetic process"/>
    <property type="evidence" value="ECO:0007669"/>
    <property type="project" value="TreeGrafter"/>
</dbReference>
<dbReference type="InterPro" id="IPR024925">
    <property type="entry name" value="Malonyl_CoA-ACP_transAc"/>
</dbReference>
<evidence type="ECO:0000256" key="4">
    <source>
        <dbReference type="ARBA" id="ARBA00023315"/>
    </source>
</evidence>
<dbReference type="SUPFAM" id="SSF55048">
    <property type="entry name" value="Probable ACP-binding domain of malonyl-CoA ACP transacylase"/>
    <property type="match status" value="1"/>
</dbReference>
<dbReference type="SMART" id="SM00827">
    <property type="entry name" value="PKS_AT"/>
    <property type="match status" value="1"/>
</dbReference>
<evidence type="ECO:0000256" key="5">
    <source>
        <dbReference type="ARBA" id="ARBA00048462"/>
    </source>
</evidence>
<dbReference type="EC" id="2.3.1.39" evidence="2"/>
<dbReference type="AlphaFoldDB" id="A0AA35WXN9"/>
<dbReference type="Pfam" id="PF00698">
    <property type="entry name" value="Acyl_transf_1"/>
    <property type="match status" value="1"/>
</dbReference>
<dbReference type="InterPro" id="IPR016036">
    <property type="entry name" value="Malonyl_transacylase_ACP-bd"/>
</dbReference>
<keyword evidence="3" id="KW-0808">Transferase</keyword>
<evidence type="ECO:0000259" key="7">
    <source>
        <dbReference type="SMART" id="SM00827"/>
    </source>
</evidence>
<dbReference type="PANTHER" id="PTHR42681:SF1">
    <property type="entry name" value="MALONYL-COA-ACYL CARRIER PROTEIN TRANSACYLASE, MITOCHONDRIAL"/>
    <property type="match status" value="1"/>
</dbReference>
<dbReference type="InterPro" id="IPR050858">
    <property type="entry name" value="Mal-CoA-ACP_Trans/PKS_FabD"/>
</dbReference>
<dbReference type="Proteomes" id="UP001174909">
    <property type="component" value="Unassembled WGS sequence"/>
</dbReference>
<accession>A0AA35WXN9</accession>
<evidence type="ECO:0000313" key="9">
    <source>
        <dbReference type="Proteomes" id="UP001174909"/>
    </source>
</evidence>
<gene>
    <name evidence="8" type="ORF">GBAR_LOCUS21099</name>
</gene>
<dbReference type="PANTHER" id="PTHR42681">
    <property type="entry name" value="MALONYL-COA-ACYL CARRIER PROTEIN TRANSACYLASE, MITOCHONDRIAL"/>
    <property type="match status" value="1"/>
</dbReference>
<dbReference type="PIRSF" id="PIRSF000446">
    <property type="entry name" value="Mct"/>
    <property type="match status" value="1"/>
</dbReference>
<proteinExistence type="inferred from homology"/>
<sequence length="295" mass="31122">MEDSAAARQHEDEEADDSLGFPLSRMIFEGPAGELQNTANSQPAIMTVSIAAWRVSRMARRNMPVASDGANGTLTAHSLGPQVITALVAAGVLGFPDAVRLVRRRGELMNQASMSRPGTMAAILGLDEFALGQVCAETGVELANINTDNQIVISGSRMAVAQAVDLATARGARKSVPLPVSGAFHSSLMVEAEAGLSAELDSLTLHEPRMPIIANCDCRSLNSSQEIPDELVNGLCRCVQWKDSVVAMVDSGITRFVEFGAGGVLAGLIKRIDREVEVSAVADPDSIRKLALATD</sequence>
<dbReference type="InterPro" id="IPR014043">
    <property type="entry name" value="Acyl_transferase_dom"/>
</dbReference>
<feature type="region of interest" description="Disordered" evidence="6">
    <location>
        <begin position="1"/>
        <end position="21"/>
    </location>
</feature>